<keyword evidence="1" id="KW-0175">Coiled coil</keyword>
<dbReference type="RefSeq" id="WP_115772581.1">
    <property type="nucleotide sequence ID" value="NZ_PIOC01000012.1"/>
</dbReference>
<dbReference type="AlphaFoldDB" id="A0A3D8PTR2"/>
<dbReference type="EMBL" id="PIOC01000012">
    <property type="protein sequence ID" value="RDW19506.1"/>
    <property type="molecule type" value="Genomic_DNA"/>
</dbReference>
<reference evidence="4" key="1">
    <citation type="submission" date="2017-11" db="EMBL/GenBank/DDBJ databases">
        <authorList>
            <person name="Zhu W."/>
        </authorList>
    </citation>
    <scope>NUCLEOTIDE SEQUENCE [LARGE SCALE GENOMIC DNA]</scope>
    <source>
        <strain evidence="4">CAU 1183</strain>
    </source>
</reference>
<organism evidence="3 4">
    <name type="scientific">Oceanobacillus arenosus</name>
    <dbReference type="NCBI Taxonomy" id="1229153"/>
    <lineage>
        <taxon>Bacteria</taxon>
        <taxon>Bacillati</taxon>
        <taxon>Bacillota</taxon>
        <taxon>Bacilli</taxon>
        <taxon>Bacillales</taxon>
        <taxon>Bacillaceae</taxon>
        <taxon>Oceanobacillus</taxon>
    </lineage>
</organism>
<proteinExistence type="predicted"/>
<dbReference type="Pfam" id="PF20250">
    <property type="entry name" value="FapA_N"/>
    <property type="match status" value="1"/>
</dbReference>
<dbReference type="OrthoDB" id="9816426at2"/>
<evidence type="ECO:0000313" key="4">
    <source>
        <dbReference type="Proteomes" id="UP000257143"/>
    </source>
</evidence>
<dbReference type="InterPro" id="IPR046866">
    <property type="entry name" value="FapA_N"/>
</dbReference>
<keyword evidence="4" id="KW-1185">Reference proteome</keyword>
<comment type="caution">
    <text evidence="3">The sequence shown here is derived from an EMBL/GenBank/DDBJ whole genome shotgun (WGS) entry which is preliminary data.</text>
</comment>
<gene>
    <name evidence="3" type="ORF">CWR48_07235</name>
</gene>
<dbReference type="InterPro" id="IPR005646">
    <property type="entry name" value="FapA"/>
</dbReference>
<sequence length="458" mass="51179">MDEIDKYFYIVIAKDHLSAQIYCTDSYHHDLDLDFNEEQIMGFLQKNKVNYGIDHQVIRQVSATIGKEAFPLVIAKGLPAINGKDGEITYETNFSTEIVHDSEWDFREVMHIPSVATGQKLATLMNPTVGQEGVTVEGNRIKAFPGKRLIIKTGKNVVYREEDQSFFAVTNGQLTRVGNYIHVHPVFEVHESISMKTGNLDFIGSIIIHGDVPNGFTVKAGGDIKIFGMVEAATVISEGSIYISEGFVGNNIGLIQAKENIKVGYINQGEVCAGKDLFVENSILHSNCLARNQVVCQQGNIIGGTLSAGKSVDVKDIGNHLGTKTEVVFGIDKSIQDRKDQLFSEKEKLQDALTKLEILGKRLEGQSNLQSPRSRISYLRYRNTVHKAETRLIKLEEVLEQLDAQIGSEKEASLLVRNFIHSNVIVSFGKYKQMIRESYHYVAIHLIKNEIVIHPLFN</sequence>
<dbReference type="PANTHER" id="PTHR38032:SF1">
    <property type="entry name" value="RNA-BINDING PROTEIN KHPB N-TERMINAL DOMAIN-CONTAINING PROTEIN"/>
    <property type="match status" value="1"/>
</dbReference>
<protein>
    <submittedName>
        <fullName evidence="3">DUF342 domain-containing protein</fullName>
    </submittedName>
</protein>
<dbReference type="InterPro" id="IPR046865">
    <property type="entry name" value="FapA_b_solenoid"/>
</dbReference>
<dbReference type="Proteomes" id="UP000257143">
    <property type="component" value="Unassembled WGS sequence"/>
</dbReference>
<feature type="coiled-coil region" evidence="1">
    <location>
        <begin position="339"/>
        <end position="412"/>
    </location>
</feature>
<dbReference type="Pfam" id="PF03961">
    <property type="entry name" value="FapA"/>
    <property type="match status" value="1"/>
</dbReference>
<evidence type="ECO:0000259" key="2">
    <source>
        <dbReference type="Pfam" id="PF20250"/>
    </source>
</evidence>
<dbReference type="PANTHER" id="PTHR38032">
    <property type="entry name" value="POLYMERASE-RELATED"/>
    <property type="match status" value="1"/>
</dbReference>
<accession>A0A3D8PTR2</accession>
<evidence type="ECO:0000313" key="3">
    <source>
        <dbReference type="EMBL" id="RDW19506.1"/>
    </source>
</evidence>
<feature type="domain" description="Flagellar Assembly Protein A N-terminal region" evidence="2">
    <location>
        <begin position="9"/>
        <end position="176"/>
    </location>
</feature>
<name>A0A3D8PTR2_9BACI</name>
<evidence type="ECO:0000256" key="1">
    <source>
        <dbReference type="SAM" id="Coils"/>
    </source>
</evidence>